<proteinExistence type="predicted"/>
<evidence type="ECO:0000256" key="1">
    <source>
        <dbReference type="SAM" id="Phobius"/>
    </source>
</evidence>
<reference evidence="2 3" key="1">
    <citation type="submission" date="2015-10" db="EMBL/GenBank/DDBJ databases">
        <authorList>
            <person name="Gilbert D.G."/>
        </authorList>
    </citation>
    <scope>NUCLEOTIDE SEQUENCE [LARGE SCALE GENOMIC DNA]</scope>
    <source>
        <strain evidence="2">COMA1</strain>
    </source>
</reference>
<protein>
    <submittedName>
        <fullName evidence="2">Uncharacterized protein</fullName>
    </submittedName>
</protein>
<keyword evidence="1" id="KW-1133">Transmembrane helix</keyword>
<keyword evidence="1" id="KW-0472">Membrane</keyword>
<dbReference type="EMBL" id="CZQA01000001">
    <property type="protein sequence ID" value="CUS32609.1"/>
    <property type="molecule type" value="Genomic_DNA"/>
</dbReference>
<keyword evidence="1" id="KW-0812">Transmembrane</keyword>
<organism evidence="2 3">
    <name type="scientific">Candidatus Nitrospira nitrosa</name>
    <dbReference type="NCBI Taxonomy" id="1742972"/>
    <lineage>
        <taxon>Bacteria</taxon>
        <taxon>Pseudomonadati</taxon>
        <taxon>Nitrospirota</taxon>
        <taxon>Nitrospiria</taxon>
        <taxon>Nitrospirales</taxon>
        <taxon>Nitrospiraceae</taxon>
        <taxon>Nitrospira</taxon>
    </lineage>
</organism>
<gene>
    <name evidence="2" type="ORF">COMA1_10724</name>
</gene>
<dbReference type="Proteomes" id="UP000199032">
    <property type="component" value="Unassembled WGS sequence"/>
</dbReference>
<name>A0A0S4L4J4_9BACT</name>
<dbReference type="AlphaFoldDB" id="A0A0S4L4J4"/>
<evidence type="ECO:0000313" key="3">
    <source>
        <dbReference type="Proteomes" id="UP000199032"/>
    </source>
</evidence>
<sequence>MHNMLDLSMVYFPYVVMGAGQAVIAAASVTGKKTNNTEELQGRGIARLAFDIAASSEKVRSIPGHPIGSPNWGKA</sequence>
<evidence type="ECO:0000313" key="2">
    <source>
        <dbReference type="EMBL" id="CUS32609.1"/>
    </source>
</evidence>
<keyword evidence="3" id="KW-1185">Reference proteome</keyword>
<feature type="transmembrane region" description="Helical" evidence="1">
    <location>
        <begin position="12"/>
        <end position="31"/>
    </location>
</feature>
<accession>A0A0S4L4J4</accession>